<comment type="caution">
    <text evidence="1">The sequence shown here is derived from an EMBL/GenBank/DDBJ whole genome shotgun (WGS) entry which is preliminary data.</text>
</comment>
<evidence type="ECO:0000313" key="2">
    <source>
        <dbReference type="Proteomes" id="UP000014541"/>
    </source>
</evidence>
<accession>S3JWH3</accession>
<evidence type="ECO:0008006" key="3">
    <source>
        <dbReference type="Google" id="ProtNLM"/>
    </source>
</evidence>
<organism evidence="1 2">
    <name type="scientific">Treponema maltophilum ATCC 51939</name>
    <dbReference type="NCBI Taxonomy" id="1125699"/>
    <lineage>
        <taxon>Bacteria</taxon>
        <taxon>Pseudomonadati</taxon>
        <taxon>Spirochaetota</taxon>
        <taxon>Spirochaetia</taxon>
        <taxon>Spirochaetales</taxon>
        <taxon>Treponemataceae</taxon>
        <taxon>Treponema</taxon>
    </lineage>
</organism>
<keyword evidence="2" id="KW-1185">Reference proteome</keyword>
<dbReference type="Proteomes" id="UP000014541">
    <property type="component" value="Unassembled WGS sequence"/>
</dbReference>
<evidence type="ECO:0000313" key="1">
    <source>
        <dbReference type="EMBL" id="EPF30318.1"/>
    </source>
</evidence>
<dbReference type="HOGENOM" id="CLU_1730604_0_0_12"/>
<reference evidence="1 2" key="1">
    <citation type="submission" date="2013-04" db="EMBL/GenBank/DDBJ databases">
        <title>The Genome Sequence of Treponema maltophilum ATCC 51939.</title>
        <authorList>
            <consortium name="The Broad Institute Genomics Platform"/>
            <person name="Earl A."/>
            <person name="Ward D."/>
            <person name="Feldgarden M."/>
            <person name="Gevers D."/>
            <person name="Leonetti C."/>
            <person name="Blanton J.M."/>
            <person name="Dewhirst F.E."/>
            <person name="Izard J."/>
            <person name="Walker B."/>
            <person name="Young S."/>
            <person name="Zeng Q."/>
            <person name="Gargeya S."/>
            <person name="Fitzgerald M."/>
            <person name="Haas B."/>
            <person name="Abouelleil A."/>
            <person name="Allen A.W."/>
            <person name="Alvarado L."/>
            <person name="Arachchi H.M."/>
            <person name="Berlin A.M."/>
            <person name="Chapman S.B."/>
            <person name="Gainer-Dewar J."/>
            <person name="Goldberg J."/>
            <person name="Griggs A."/>
            <person name="Gujja S."/>
            <person name="Hansen M."/>
            <person name="Howarth C."/>
            <person name="Imamovic A."/>
            <person name="Ireland A."/>
            <person name="Larimer J."/>
            <person name="McCowan C."/>
            <person name="Murphy C."/>
            <person name="Pearson M."/>
            <person name="Poon T.W."/>
            <person name="Priest M."/>
            <person name="Roberts A."/>
            <person name="Saif S."/>
            <person name="Shea T."/>
            <person name="Sisk P."/>
            <person name="Sykes S."/>
            <person name="Wortman J."/>
            <person name="Nusbaum C."/>
            <person name="Birren B."/>
        </authorList>
    </citation>
    <scope>NUCLEOTIDE SEQUENCE [LARGE SCALE GENOMIC DNA]</scope>
    <source>
        <strain evidence="1 2">ATCC 51939</strain>
    </source>
</reference>
<dbReference type="EMBL" id="ATFF01000006">
    <property type="protein sequence ID" value="EPF30318.1"/>
    <property type="molecule type" value="Genomic_DNA"/>
</dbReference>
<proteinExistence type="predicted"/>
<dbReference type="eggNOG" id="ENOG5030W1P">
    <property type="taxonomic scope" value="Bacteria"/>
</dbReference>
<gene>
    <name evidence="1" type="ORF">HMPREF9194_00634</name>
</gene>
<protein>
    <recommendedName>
        <fullName evidence="3">Lipoprotein</fullName>
    </recommendedName>
</protein>
<dbReference type="RefSeq" id="WP_016524929.1">
    <property type="nucleotide sequence ID" value="NZ_KE332518.1"/>
</dbReference>
<name>S3JWH3_TREMA</name>
<dbReference type="AlphaFoldDB" id="S3JWH3"/>
<sequence>MKNKLFGIIIFALIILMPSCARDKIIKGDGNPDFSKFIDGDVKNETTFDNNYYYPKFKIILTKAPEIEILEYEIHYQYIFGQDWNILIDIRKRYTQTDNELKELNEKGSFTIRHELEKVPIETIYNPSSYYGELNYNSIDAQDCYIRFRKK</sequence>